<feature type="active site" description="Proton acceptor; for dehydratase activity" evidence="7">
    <location>
        <position position="934"/>
    </location>
</feature>
<evidence type="ECO:0000256" key="8">
    <source>
        <dbReference type="SAM" id="MobiDB-lite"/>
    </source>
</evidence>
<dbReference type="InterPro" id="IPR014031">
    <property type="entry name" value="Ketoacyl_synth_C"/>
</dbReference>
<dbReference type="InterPro" id="IPR014043">
    <property type="entry name" value="Acyl_transferase_dom"/>
</dbReference>
<protein>
    <submittedName>
        <fullName evidence="12">Acyl transferase domain-containing protein</fullName>
    </submittedName>
</protein>
<dbReference type="InterPro" id="IPR042104">
    <property type="entry name" value="PKS_dehydratase_sf"/>
</dbReference>
<feature type="region of interest" description="Disordered" evidence="8">
    <location>
        <begin position="1018"/>
        <end position="1038"/>
    </location>
</feature>
<dbReference type="SUPFAM" id="SSF53335">
    <property type="entry name" value="S-adenosyl-L-methionine-dependent methyltransferases"/>
    <property type="match status" value="1"/>
</dbReference>
<dbReference type="Gene3D" id="3.40.50.720">
    <property type="entry name" value="NAD(P)-binding Rossmann-like Domain"/>
    <property type="match status" value="3"/>
</dbReference>
<dbReference type="InterPro" id="IPR016039">
    <property type="entry name" value="Thiolase-like"/>
</dbReference>
<dbReference type="InterPro" id="IPR013149">
    <property type="entry name" value="ADH-like_C"/>
</dbReference>
<reference evidence="12 13" key="1">
    <citation type="submission" date="2016-10" db="EMBL/GenBank/DDBJ databases">
        <authorList>
            <person name="de Groot N.N."/>
        </authorList>
    </citation>
    <scope>NUCLEOTIDE SEQUENCE [LARGE SCALE GENOMIC DNA]</scope>
    <source>
        <strain evidence="12 13">DSM 17890</strain>
    </source>
</reference>
<proteinExistence type="predicted"/>
<dbReference type="InterPro" id="IPR011032">
    <property type="entry name" value="GroES-like_sf"/>
</dbReference>
<name>A0A1H2ZDV2_9RHOB</name>
<dbReference type="Pfam" id="PF14765">
    <property type="entry name" value="PS-DH"/>
    <property type="match status" value="1"/>
</dbReference>
<dbReference type="GO" id="GO:0006633">
    <property type="term" value="P:fatty acid biosynthetic process"/>
    <property type="evidence" value="ECO:0007669"/>
    <property type="project" value="InterPro"/>
</dbReference>
<dbReference type="SMART" id="SM00825">
    <property type="entry name" value="PKS_KS"/>
    <property type="match status" value="1"/>
</dbReference>
<evidence type="ECO:0000259" key="9">
    <source>
        <dbReference type="PROSITE" id="PS50075"/>
    </source>
</evidence>
<feature type="region of interest" description="N-terminal hotdog fold" evidence="7">
    <location>
        <begin position="899"/>
        <end position="1024"/>
    </location>
</feature>
<dbReference type="Pfam" id="PF00109">
    <property type="entry name" value="ketoacyl-synt"/>
    <property type="match status" value="1"/>
</dbReference>
<dbReference type="InterPro" id="IPR032821">
    <property type="entry name" value="PKS_assoc"/>
</dbReference>
<dbReference type="InterPro" id="IPR020807">
    <property type="entry name" value="PKS_DH"/>
</dbReference>
<dbReference type="Gene3D" id="3.40.47.10">
    <property type="match status" value="1"/>
</dbReference>
<keyword evidence="3 12" id="KW-0808">Transferase</keyword>
<dbReference type="GO" id="GO:0004315">
    <property type="term" value="F:3-oxoacyl-[acyl-carrier-protein] synthase activity"/>
    <property type="evidence" value="ECO:0007669"/>
    <property type="project" value="InterPro"/>
</dbReference>
<dbReference type="Pfam" id="PF00107">
    <property type="entry name" value="ADH_zinc_N"/>
    <property type="match status" value="1"/>
</dbReference>
<keyword evidence="6" id="KW-0012">Acyltransferase</keyword>
<dbReference type="InterPro" id="IPR036291">
    <property type="entry name" value="NAD(P)-bd_dom_sf"/>
</dbReference>
<dbReference type="SUPFAM" id="SSF47336">
    <property type="entry name" value="ACP-like"/>
    <property type="match status" value="1"/>
</dbReference>
<feature type="domain" description="Carrier" evidence="9">
    <location>
        <begin position="2382"/>
        <end position="2459"/>
    </location>
</feature>
<dbReference type="InterPro" id="IPR018201">
    <property type="entry name" value="Ketoacyl_synth_AS"/>
</dbReference>
<dbReference type="Gene3D" id="3.40.366.10">
    <property type="entry name" value="Malonyl-Coenzyme A Acyl Carrier Protein, domain 2"/>
    <property type="match status" value="1"/>
</dbReference>
<dbReference type="Pfam" id="PF16197">
    <property type="entry name" value="KAsynt_C_assoc"/>
    <property type="match status" value="1"/>
</dbReference>
<feature type="domain" description="Ketosynthase family 3 (KS3)" evidence="10">
    <location>
        <begin position="17"/>
        <end position="438"/>
    </location>
</feature>
<dbReference type="PROSITE" id="PS52004">
    <property type="entry name" value="KS3_2"/>
    <property type="match status" value="1"/>
</dbReference>
<dbReference type="SMART" id="SM00827">
    <property type="entry name" value="PKS_AT"/>
    <property type="match status" value="1"/>
</dbReference>
<evidence type="ECO:0000256" key="4">
    <source>
        <dbReference type="ARBA" id="ARBA00022857"/>
    </source>
</evidence>
<keyword evidence="2" id="KW-0597">Phosphoprotein</keyword>
<dbReference type="InterPro" id="IPR009081">
    <property type="entry name" value="PP-bd_ACP"/>
</dbReference>
<dbReference type="InterPro" id="IPR020806">
    <property type="entry name" value="PKS_PP-bd"/>
</dbReference>
<gene>
    <name evidence="12" type="ORF">SAMN05444336_103465</name>
</gene>
<dbReference type="SUPFAM" id="SSF51735">
    <property type="entry name" value="NAD(P)-binding Rossmann-fold domains"/>
    <property type="match status" value="3"/>
</dbReference>
<dbReference type="InterPro" id="IPR057326">
    <property type="entry name" value="KR_dom"/>
</dbReference>
<dbReference type="Pfam" id="PF08659">
    <property type="entry name" value="KR"/>
    <property type="match status" value="1"/>
</dbReference>
<dbReference type="CDD" id="cd05195">
    <property type="entry name" value="enoyl_red"/>
    <property type="match status" value="1"/>
</dbReference>
<dbReference type="InterPro" id="IPR001227">
    <property type="entry name" value="Ac_transferase_dom_sf"/>
</dbReference>
<dbReference type="SUPFAM" id="SSF52151">
    <property type="entry name" value="FabD/lysophospholipase-like"/>
    <property type="match status" value="1"/>
</dbReference>
<keyword evidence="4" id="KW-0521">NADP</keyword>
<dbReference type="InterPro" id="IPR014030">
    <property type="entry name" value="Ketoacyl_synth_N"/>
</dbReference>
<dbReference type="SMART" id="SM00823">
    <property type="entry name" value="PKS_PP"/>
    <property type="match status" value="1"/>
</dbReference>
<dbReference type="PANTHER" id="PTHR43775">
    <property type="entry name" value="FATTY ACID SYNTHASE"/>
    <property type="match status" value="1"/>
</dbReference>
<dbReference type="FunFam" id="3.40.50.720:FF:000209">
    <property type="entry name" value="Polyketide synthase Pks12"/>
    <property type="match status" value="1"/>
</dbReference>
<dbReference type="GO" id="GO:0031177">
    <property type="term" value="F:phosphopantetheine binding"/>
    <property type="evidence" value="ECO:0007669"/>
    <property type="project" value="InterPro"/>
</dbReference>
<dbReference type="InterPro" id="IPR013968">
    <property type="entry name" value="PKS_KR"/>
</dbReference>
<dbReference type="InterPro" id="IPR049551">
    <property type="entry name" value="PKS_DH_C"/>
</dbReference>
<dbReference type="InterPro" id="IPR016035">
    <property type="entry name" value="Acyl_Trfase/lysoPLipase"/>
</dbReference>
<dbReference type="Gene3D" id="3.10.129.110">
    <property type="entry name" value="Polyketide synthase dehydratase"/>
    <property type="match status" value="1"/>
</dbReference>
<dbReference type="Pfam" id="PF08240">
    <property type="entry name" value="ADH_N"/>
    <property type="match status" value="1"/>
</dbReference>
<dbReference type="SUPFAM" id="SSF55048">
    <property type="entry name" value="Probable ACP-binding domain of malonyl-CoA ACP transacylase"/>
    <property type="match status" value="1"/>
</dbReference>
<feature type="compositionally biased region" description="Pro residues" evidence="8">
    <location>
        <begin position="1022"/>
        <end position="1034"/>
    </location>
</feature>
<dbReference type="OrthoDB" id="9778690at2"/>
<dbReference type="InterPro" id="IPR050091">
    <property type="entry name" value="PKS_NRPS_Biosynth_Enz"/>
</dbReference>
<dbReference type="Gene3D" id="1.10.1200.10">
    <property type="entry name" value="ACP-like"/>
    <property type="match status" value="1"/>
</dbReference>
<dbReference type="SUPFAM" id="SSF53901">
    <property type="entry name" value="Thiolase-like"/>
    <property type="match status" value="1"/>
</dbReference>
<feature type="region of interest" description="C-terminal hotdog fold" evidence="7">
    <location>
        <begin position="1036"/>
        <end position="1181"/>
    </location>
</feature>
<dbReference type="InterPro" id="IPR020841">
    <property type="entry name" value="PKS_Beta-ketoAc_synthase_dom"/>
</dbReference>
<dbReference type="InterPro" id="IPR036736">
    <property type="entry name" value="ACP-like_sf"/>
</dbReference>
<dbReference type="Pfam" id="PF00698">
    <property type="entry name" value="Acyl_transf_1"/>
    <property type="match status" value="1"/>
</dbReference>
<keyword evidence="1" id="KW-0596">Phosphopantetheine</keyword>
<dbReference type="InterPro" id="IPR020843">
    <property type="entry name" value="ER"/>
</dbReference>
<evidence type="ECO:0000313" key="12">
    <source>
        <dbReference type="EMBL" id="SDX15525.1"/>
    </source>
</evidence>
<dbReference type="PROSITE" id="PS52019">
    <property type="entry name" value="PKS_MFAS_DH"/>
    <property type="match status" value="1"/>
</dbReference>
<dbReference type="Gene3D" id="3.90.180.10">
    <property type="entry name" value="Medium-chain alcohol dehydrogenases, catalytic domain"/>
    <property type="match status" value="1"/>
</dbReference>
<evidence type="ECO:0000259" key="10">
    <source>
        <dbReference type="PROSITE" id="PS52004"/>
    </source>
</evidence>
<dbReference type="InterPro" id="IPR016036">
    <property type="entry name" value="Malonyl_transacylase_ACP-bd"/>
</dbReference>
<dbReference type="SMART" id="SM00826">
    <property type="entry name" value="PKS_DH"/>
    <property type="match status" value="1"/>
</dbReference>
<dbReference type="STRING" id="356660.SAMN05444336_103465"/>
<dbReference type="SMART" id="SM00822">
    <property type="entry name" value="PKS_KR"/>
    <property type="match status" value="1"/>
</dbReference>
<dbReference type="SMART" id="SM00829">
    <property type="entry name" value="PKS_ER"/>
    <property type="match status" value="1"/>
</dbReference>
<dbReference type="PROSITE" id="PS50075">
    <property type="entry name" value="CARRIER"/>
    <property type="match status" value="1"/>
</dbReference>
<keyword evidence="5" id="KW-0511">Multifunctional enzyme</keyword>
<evidence type="ECO:0000256" key="6">
    <source>
        <dbReference type="ARBA" id="ARBA00023315"/>
    </source>
</evidence>
<dbReference type="GO" id="GO:0004312">
    <property type="term" value="F:fatty acid synthase activity"/>
    <property type="evidence" value="ECO:0007669"/>
    <property type="project" value="TreeGrafter"/>
</dbReference>
<dbReference type="SUPFAM" id="SSF50129">
    <property type="entry name" value="GroES-like"/>
    <property type="match status" value="1"/>
</dbReference>
<dbReference type="InterPro" id="IPR049900">
    <property type="entry name" value="PKS_mFAS_DH"/>
</dbReference>
<dbReference type="InterPro" id="IPR029063">
    <property type="entry name" value="SAM-dependent_MTases_sf"/>
</dbReference>
<sequence>MGTFKGKGQAVLKSTKPGEIAIVGYGCRLPGAPDAEAFWDLLRDGRCSVTRIQDDRWSRDRHSHADGAAGRSYTFAAGQLDAPFAFDAGFFGISPREAEQLDPQQRVLLQVTWEALEKSGLRPSDLPKATTGVFVGASSNDYSNRFYADPAAIDSQFMTGNTLSLISNRISYMLDINGPSYTVDTACSSGLYALHEAFMAMQAGLVDTAIVGAVNMLLSPYPFVGFSAATMLSKVGLCQAFDSKGDGYVRSEGAVVFVLRSLETAIANNDRVLGVISGAGINSDGRTTGVSLPSGDQQRALLDDVYQRFAINPAKLAFIEAHGTGTRAGDPIETWALGQALGQRRETPLPIGSAKTNVGHLEAGSGLVGLLKAQLALENNLLPASLHFTDPNPDIKFDEWNLSVAAEPTPLPRQDAPHYAGVNSFGFGGANAHAVLRQPRAEERRAEPETVEPGPLIISARSEESLSSLAGAYRARLAGAPAAEAARIANAAAYQRERLPHRLIAFGDTPAAQIAALDAHLAGTKHPLLASGRAQARQGGVAFVFSGNGSQYVGMGRAAYAADPIFRATFDAVSTIFEKLSDVSLVEAMQAEDLDARLPYTSLAQPLIFAVQVATVESLSVKGLKPDAVLGHSVGEVAAAWAAGAFDLPDAVRLIYVRSRNQEKIKGRGSMSAALTGAEAAEQALREGGFDGVVVAAENSPRSVTLSGDKEQLAAFAKAARKRKIAVKALDLDYPFHAPAADALKDDLLADLDWLRPQEARCAFVSATFGEAADGEALGPHYWWTNIRQPVKFRPGIEALLELGCASFVEIGPRPVLISYVRDTAADRSRPAAVMGALEEKDQDVDLRRVVAQAAAEGAPLVENRFFGRDARAEVDLPLYPWRNQNYIAPRSDEALSLFDTAGRNPLLGARMREGARDWRALVDGLTPDWTVDHKVEDAIILPAAAYADAALAAGLEDMGDGPVELADLDILRPLAMEDGAGYELRIRIQGDRRVVDIDSRRRLAGEEFGLHARGRLRRPAVPTPAPRTPPAPDPTRSLGAEALYDLTARFGLAYGPAFRRALNVRMVDEQTAFVTLDPGLDRISPDRHALHPALLDAAFHGLFGLIAEREQDGSRSFLPVRIGSLILHAPGAAPAGAWVEVTRASERSIEASFTLVDATGGTVAALTGVRFKAVRISRARRPSELTYRNALVRLTPASGSRGEWGARLPELAAALTAAEAPELSAGALLIDTTARRIARDALAGLATESQVLDAEALIAEGRLAPSARPLFERMLMALEEDEAVGRAEDGKALLDPEPPYPPLSALVEALFAEAPRRIVEISRLMALPSALPQLLEQGPGETAEGPMTAAQLRLAASGPAGEGRWAALSGVLDAALGRARRDARLEVLILGAAPSALIDRAAKAPEVSGVTVSDPDPRHARSLEVGDPERNGVAHAALDEIPEDARFDLVLAGDALHRMSATQLSDLRQRLAPGAGIAAAEEAPSLPADLTEGGDAHWWAETVDPALPVGRLRYAAEWAEALTAAGYAGAQALPLADPEAPAALLLAAAPAGGGASVSGVAPSISAADAVTDAPTLLLVHGPAEATLAADIAAIAETAGRQALAVAEADLAATLDGLEDLEAVLLTGFGGEGAALDAAHRRLLSARGALARPEALTRLWLIARGAVAAGPLRPLVPAEAAAWGLARVLGNEFPDIDLRLADFGLDIPDAALAERIAAELIAPAPDRETVHDLAGRAGVRAERVDDLEDRARAARLKGPAARRLALGQQGMIDSLEWQVEPRGEPAPDQIEIEVVATGLNFRDIMWAQGLLPEEALEDGFAGPTLGMECSGVVTRTGKGCTRFRKGDKVIAFAPACFATHVLVAEGAVAPLPEGVDLTAAATIPTTFLTAWYGLVELAALAPGETVLIHGGAGGVGLAALQIAAARGATVIATAGSPAKRELLAQLGAAHVFDSRSLDFADQVREITGGAGVDVVLNSLFGEAMELSIECLKPFGRFIELGKRDYYANSQIGLRPFRRNLTYFGVDADQLLVYRPDLAAKVFEAMGDGFASGDFIPLPHIVFDAAEVVDAFRLMQKSGHVGKILVKAPPAVAPAETRAPRIDPKGACLVVGGLGGFGAETAAWMVEQGARHVWLTSRSGRVTEPARAAIRRMEAMGAKVQTRACDAADEPAMRALIDEIEAGPARLRSVLHTAMTLDDALFANLDADRIRTVLRPKVAGAAVLDKLTRGLKLDVFVMFSSATTLVGNPGQSSYVAANCVLEAMAAERRRAGLPGLAVAWGAISDAGYLTRDADTEALLATRLGASAITAREAFRGLGLALAAADPADASALSYAQIDWSSAARELAVTRTPLFDRLSMPDSEIGGEGAMDLAALVSGLSEPEALKKIAGLLAQETCRILRLPAEEIDPMQPLTEMGFDSLMAVDLRMAAEEKLGVDIPLMSLAGGATLLDIAARVYKRIGLEDEPVEDASLTGDAAVDTLIARHVQGGIAEGADAEMLSEIRRRAEKTEDAAR</sequence>
<dbReference type="Pfam" id="PF21089">
    <property type="entry name" value="PKS_DH_N"/>
    <property type="match status" value="1"/>
</dbReference>
<evidence type="ECO:0000256" key="7">
    <source>
        <dbReference type="PROSITE-ProRule" id="PRU01363"/>
    </source>
</evidence>
<accession>A0A1H2ZDV2</accession>
<evidence type="ECO:0000256" key="5">
    <source>
        <dbReference type="ARBA" id="ARBA00023268"/>
    </source>
</evidence>
<dbReference type="Proteomes" id="UP000199118">
    <property type="component" value="Unassembled WGS sequence"/>
</dbReference>
<dbReference type="EMBL" id="FNMZ01000003">
    <property type="protein sequence ID" value="SDX15525.1"/>
    <property type="molecule type" value="Genomic_DNA"/>
</dbReference>
<dbReference type="PROSITE" id="PS00606">
    <property type="entry name" value="KS3_1"/>
    <property type="match status" value="1"/>
</dbReference>
<feature type="domain" description="PKS/mFAS DH" evidence="11">
    <location>
        <begin position="899"/>
        <end position="1181"/>
    </location>
</feature>
<dbReference type="InterPro" id="IPR006162">
    <property type="entry name" value="Ppantetheine_attach_site"/>
</dbReference>
<dbReference type="Gene3D" id="3.30.70.3290">
    <property type="match status" value="1"/>
</dbReference>
<dbReference type="CDD" id="cd00833">
    <property type="entry name" value="PKS"/>
    <property type="match status" value="1"/>
</dbReference>
<feature type="active site" description="Proton donor; for dehydratase activity" evidence="7">
    <location>
        <position position="1097"/>
    </location>
</feature>
<dbReference type="InterPro" id="IPR049552">
    <property type="entry name" value="PKS_DH_N"/>
</dbReference>
<organism evidence="12 13">
    <name type="scientific">Albimonas donghaensis</name>
    <dbReference type="NCBI Taxonomy" id="356660"/>
    <lineage>
        <taxon>Bacteria</taxon>
        <taxon>Pseudomonadati</taxon>
        <taxon>Pseudomonadota</taxon>
        <taxon>Alphaproteobacteria</taxon>
        <taxon>Rhodobacterales</taxon>
        <taxon>Paracoccaceae</taxon>
        <taxon>Albimonas</taxon>
    </lineage>
</organism>
<dbReference type="PANTHER" id="PTHR43775:SF37">
    <property type="entry name" value="SI:DKEY-61P9.11"/>
    <property type="match status" value="1"/>
</dbReference>
<dbReference type="InterPro" id="IPR013154">
    <property type="entry name" value="ADH-like_N"/>
</dbReference>
<dbReference type="Gene3D" id="3.40.50.150">
    <property type="entry name" value="Vaccinia Virus protein VP39"/>
    <property type="match status" value="1"/>
</dbReference>
<evidence type="ECO:0000256" key="1">
    <source>
        <dbReference type="ARBA" id="ARBA00022450"/>
    </source>
</evidence>
<keyword evidence="13" id="KW-1185">Reference proteome</keyword>
<evidence type="ECO:0000256" key="2">
    <source>
        <dbReference type="ARBA" id="ARBA00022553"/>
    </source>
</evidence>
<evidence type="ECO:0000256" key="3">
    <source>
        <dbReference type="ARBA" id="ARBA00022679"/>
    </source>
</evidence>
<evidence type="ECO:0000313" key="13">
    <source>
        <dbReference type="Proteomes" id="UP000199118"/>
    </source>
</evidence>
<evidence type="ECO:0000259" key="11">
    <source>
        <dbReference type="PROSITE" id="PS52019"/>
    </source>
</evidence>
<dbReference type="PROSITE" id="PS00012">
    <property type="entry name" value="PHOSPHOPANTETHEINE"/>
    <property type="match status" value="1"/>
</dbReference>
<dbReference type="Pfam" id="PF02801">
    <property type="entry name" value="Ketoacyl-synt_C"/>
    <property type="match status" value="1"/>
</dbReference>
<dbReference type="GO" id="GO:0016491">
    <property type="term" value="F:oxidoreductase activity"/>
    <property type="evidence" value="ECO:0007669"/>
    <property type="project" value="InterPro"/>
</dbReference>
<dbReference type="Pfam" id="PF00550">
    <property type="entry name" value="PP-binding"/>
    <property type="match status" value="1"/>
</dbReference>